<keyword evidence="5" id="KW-1185">Reference proteome</keyword>
<dbReference type="KEGG" id="dpte:113798515"/>
<evidence type="ECO:0000313" key="6">
    <source>
        <dbReference type="RefSeq" id="XP_027204870.1"/>
    </source>
</evidence>
<feature type="region of interest" description="Disordered" evidence="1">
    <location>
        <begin position="161"/>
        <end position="284"/>
    </location>
</feature>
<evidence type="ECO:0000256" key="2">
    <source>
        <dbReference type="SAM" id="Phobius"/>
    </source>
</evidence>
<dbReference type="InterPro" id="IPR056953">
    <property type="entry name" value="CUT_N"/>
</dbReference>
<evidence type="ECO:0000313" key="5">
    <source>
        <dbReference type="Proteomes" id="UP000515146"/>
    </source>
</evidence>
<organism evidence="5 6">
    <name type="scientific">Dermatophagoides pteronyssinus</name>
    <name type="common">European house dust mite</name>
    <dbReference type="NCBI Taxonomy" id="6956"/>
    <lineage>
        <taxon>Eukaryota</taxon>
        <taxon>Metazoa</taxon>
        <taxon>Ecdysozoa</taxon>
        <taxon>Arthropoda</taxon>
        <taxon>Chelicerata</taxon>
        <taxon>Arachnida</taxon>
        <taxon>Acari</taxon>
        <taxon>Acariformes</taxon>
        <taxon>Sarcoptiformes</taxon>
        <taxon>Astigmata</taxon>
        <taxon>Psoroptidia</taxon>
        <taxon>Analgoidea</taxon>
        <taxon>Pyroglyphidae</taxon>
        <taxon>Dermatophagoidinae</taxon>
        <taxon>Dermatophagoides</taxon>
    </lineage>
</organism>
<dbReference type="SMART" id="SM00241">
    <property type="entry name" value="ZP"/>
    <property type="match status" value="1"/>
</dbReference>
<dbReference type="RefSeq" id="XP_027204870.1">
    <property type="nucleotide sequence ID" value="XM_027349069.1"/>
</dbReference>
<feature type="signal peptide" evidence="3">
    <location>
        <begin position="1"/>
        <end position="19"/>
    </location>
</feature>
<keyword evidence="3" id="KW-0732">Signal</keyword>
<feature type="region of interest" description="Disordered" evidence="1">
    <location>
        <begin position="704"/>
        <end position="724"/>
    </location>
</feature>
<keyword evidence="2" id="KW-0472">Membrane</keyword>
<gene>
    <name evidence="6" type="primary">LOC113798515</name>
</gene>
<sequence>MIHKYSILFLSAYLLFAVADPSIDSPTHKSDDSIDVSSSIGVSSHHHDGSNNNGGGGGDGSNNNGPQHLTPGMVEDLLANESTMDGTMRIPSPIGPSSLSHASVVDSESDLMGAESDSKFSLSKLKRPFARLPFDLRFNTRFLNGPLMTSGSNILPQIHHSPPPMRGPGPQMMRQPGPPQMRPPFLPNGPSPNHRGPPMPQFQHQHSPPGFGGHQPMFKSLPPHGLMQSGPKSLMPPQSQMQMIHHQGPPPPPQQQPQQQQQQQGPPGSPAHMDNEPTGMSGIDPMLHTIAEYIDSGDDNNRHNELINDYDRQTASNEIWPIAQPELAKIVHLDVKCEKNFMKVSVEFDRPFNGIIFSKGHFSQPNCIHLPSSSGRSSIYFDIRIDSCGTTGNMGPNSLTAFGNVNAGNFFENTVIFQYDPFVQEAWDQARKLRCTWHDQYEKSVSFRPFPVDMVDVVRADFAGDNVGCWMQIQVGRGPWASEVAGIVKIGQTMTMVLAIKDEENKFDMLVRNCVAHDGKRAPIELVDTNGCIVRSKLMSKFTKIKNFGSSASVLSYAHFQAFKFPDSMEVHFQCTIQICKNSCPEQCDQSGQSNIHYINHQISGTMQNLQNHRDIMGGSSSDIYLGSDMPSAAAQIGELPGRSDNSVLARPREVRDVSGELKEILQETNATAAKEVGVEKIIRVISTGDLSFATSDKLTAEQSITETNETSNGTSNSNNHYRNGPKSWLSEKMNEKICMSSINFLVCFVTLSTLALFFCTCSVVMCCRKRSIYGDHVATAAILHGSVHLNGKSSGKKTSAKEAQLIKNGKRGKHEQNCHDSSYGSQQTVIPVMSGNGTNGAYLGSSSVLSPRVQASAGTTNGYVMYH</sequence>
<feature type="chain" id="PRO_5027997017" evidence="3">
    <location>
        <begin position="20"/>
        <end position="868"/>
    </location>
</feature>
<keyword evidence="2" id="KW-0812">Transmembrane</keyword>
<dbReference type="AlphaFoldDB" id="A0A6P6YHW6"/>
<feature type="compositionally biased region" description="Low complexity" evidence="1">
    <location>
        <begin position="704"/>
        <end position="720"/>
    </location>
</feature>
<reference evidence="6" key="1">
    <citation type="submission" date="2025-08" db="UniProtKB">
        <authorList>
            <consortium name="RefSeq"/>
        </authorList>
    </citation>
    <scope>IDENTIFICATION</scope>
    <source>
        <strain evidence="6">Airmid</strain>
    </source>
</reference>
<dbReference type="InParanoid" id="A0A6P6YHW6"/>
<dbReference type="FunCoup" id="A0A6P6YHW6">
    <property type="interactions" value="10"/>
</dbReference>
<feature type="domain" description="ZP" evidence="4">
    <location>
        <begin position="336"/>
        <end position="595"/>
    </location>
</feature>
<accession>A0A6P6YHW6</accession>
<dbReference type="Pfam" id="PF00100">
    <property type="entry name" value="Zona_pellucida"/>
    <property type="match status" value="1"/>
</dbReference>
<feature type="compositionally biased region" description="Pro residues" evidence="1">
    <location>
        <begin position="176"/>
        <end position="200"/>
    </location>
</feature>
<dbReference type="InterPro" id="IPR001507">
    <property type="entry name" value="ZP_dom"/>
</dbReference>
<protein>
    <submittedName>
        <fullName evidence="6">Uncharacterized protein LOC113798515 isoform X1</fullName>
    </submittedName>
</protein>
<name>A0A6P6YHW6_DERPT</name>
<dbReference type="PANTHER" id="PTHR46560:SF4">
    <property type="entry name" value="DUSKY"/>
    <property type="match status" value="1"/>
</dbReference>
<evidence type="ECO:0000259" key="4">
    <source>
        <dbReference type="PROSITE" id="PS51034"/>
    </source>
</evidence>
<feature type="compositionally biased region" description="Low complexity" evidence="1">
    <location>
        <begin position="256"/>
        <end position="266"/>
    </location>
</feature>
<dbReference type="OMA" id="PSNDIWP"/>
<proteinExistence type="predicted"/>
<dbReference type="Pfam" id="PF25057">
    <property type="entry name" value="CUT_N"/>
    <property type="match status" value="1"/>
</dbReference>
<dbReference type="PROSITE" id="PS51034">
    <property type="entry name" value="ZP_2"/>
    <property type="match status" value="1"/>
</dbReference>
<dbReference type="InterPro" id="IPR055355">
    <property type="entry name" value="ZP-C"/>
</dbReference>
<dbReference type="OrthoDB" id="10062424at2759"/>
<dbReference type="PANTHER" id="PTHR46560">
    <property type="entry name" value="CYPHER, ISOFORM B"/>
    <property type="match status" value="1"/>
</dbReference>
<feature type="transmembrane region" description="Helical" evidence="2">
    <location>
        <begin position="743"/>
        <end position="767"/>
    </location>
</feature>
<keyword evidence="2" id="KW-1133">Transmembrane helix</keyword>
<feature type="region of interest" description="Disordered" evidence="1">
    <location>
        <begin position="26"/>
        <end position="71"/>
    </location>
</feature>
<evidence type="ECO:0000256" key="1">
    <source>
        <dbReference type="SAM" id="MobiDB-lite"/>
    </source>
</evidence>
<dbReference type="Proteomes" id="UP000515146">
    <property type="component" value="Unplaced"/>
</dbReference>
<evidence type="ECO:0000256" key="3">
    <source>
        <dbReference type="SAM" id="SignalP"/>
    </source>
</evidence>